<evidence type="ECO:0000256" key="4">
    <source>
        <dbReference type="PROSITE-ProRule" id="PRU00510"/>
    </source>
</evidence>
<dbReference type="SUPFAM" id="SSF57716">
    <property type="entry name" value="Glucocorticoid receptor-like (DNA-binding domain)"/>
    <property type="match status" value="1"/>
</dbReference>
<evidence type="ECO:0000313" key="7">
    <source>
        <dbReference type="Proteomes" id="UP000500880"/>
    </source>
</evidence>
<name>A0A6M3A3D7_9CAUD</name>
<keyword evidence="3" id="KW-0862">Zinc</keyword>
<dbReference type="NCBIfam" id="TIGR02419">
    <property type="entry name" value="C4_traR_proteo"/>
    <property type="match status" value="1"/>
</dbReference>
<keyword evidence="1" id="KW-0479">Metal-binding</keyword>
<accession>A0A6M3A3D7</accession>
<reference evidence="6 7" key="1">
    <citation type="submission" date="2019-10" db="EMBL/GenBank/DDBJ databases">
        <title>Complete genomic sequence of the Vibrio alginolyticus prophage vB_ ValM-yong1.</title>
        <authorList>
            <person name="Li D."/>
            <person name="Qin W."/>
            <person name="Tong Y."/>
            <person name="Lin W."/>
            <person name="Xu L."/>
        </authorList>
    </citation>
    <scope>NUCLEOTIDE SEQUENCE [LARGE SCALE GENOMIC DNA]</scope>
</reference>
<feature type="zinc finger region" description="dksA C4-type" evidence="4">
    <location>
        <begin position="39"/>
        <end position="63"/>
    </location>
</feature>
<evidence type="ECO:0000259" key="5">
    <source>
        <dbReference type="Pfam" id="PF01258"/>
    </source>
</evidence>
<dbReference type="PANTHER" id="PTHR38777">
    <property type="entry name" value="FELS-2 PROPHAGE PROTEIN"/>
    <property type="match status" value="1"/>
</dbReference>
<proteinExistence type="predicted"/>
<dbReference type="KEGG" id="vg:55814439"/>
<dbReference type="PANTHER" id="PTHR38777:SF1">
    <property type="entry name" value="DNAK SUPPRESSOR PROTEIN"/>
    <property type="match status" value="1"/>
</dbReference>
<dbReference type="Gene3D" id="1.20.120.910">
    <property type="entry name" value="DksA, coiled-coil domain"/>
    <property type="match status" value="1"/>
</dbReference>
<protein>
    <submittedName>
        <fullName evidence="6">Tail tube protein</fullName>
    </submittedName>
</protein>
<organism evidence="6 7">
    <name type="scientific">Vibrio phage vB_ValM-yong1</name>
    <dbReference type="NCBI Taxonomy" id="2660715"/>
    <lineage>
        <taxon>Viruses</taxon>
        <taxon>Duplodnaviria</taxon>
        <taxon>Heunggongvirae</taxon>
        <taxon>Uroviricota</taxon>
        <taxon>Caudoviricetes</taxon>
        <taxon>Peduoviridae</taxon>
        <taxon>Yongunavirus</taxon>
        <taxon>Yongunavirus yong1</taxon>
    </lineage>
</organism>
<evidence type="ECO:0000256" key="2">
    <source>
        <dbReference type="ARBA" id="ARBA00022771"/>
    </source>
</evidence>
<dbReference type="Proteomes" id="UP000500880">
    <property type="component" value="Segment"/>
</dbReference>
<dbReference type="GO" id="GO:0008270">
    <property type="term" value="F:zinc ion binding"/>
    <property type="evidence" value="ECO:0007669"/>
    <property type="project" value="UniProtKB-KW"/>
</dbReference>
<dbReference type="InterPro" id="IPR000962">
    <property type="entry name" value="Znf_DskA_TraR"/>
</dbReference>
<dbReference type="Pfam" id="PF01258">
    <property type="entry name" value="zf-dskA_traR"/>
    <property type="match status" value="1"/>
</dbReference>
<evidence type="ECO:0000256" key="1">
    <source>
        <dbReference type="ARBA" id="ARBA00022723"/>
    </source>
</evidence>
<evidence type="ECO:0000313" key="6">
    <source>
        <dbReference type="EMBL" id="QGF21304.1"/>
    </source>
</evidence>
<evidence type="ECO:0000256" key="3">
    <source>
        <dbReference type="ARBA" id="ARBA00022833"/>
    </source>
</evidence>
<dbReference type="EMBL" id="MN563793">
    <property type="protein sequence ID" value="QGF21304.1"/>
    <property type="molecule type" value="Genomic_DNA"/>
</dbReference>
<feature type="domain" description="Zinc finger DksA/TraR C4-type" evidence="5">
    <location>
        <begin position="39"/>
        <end position="69"/>
    </location>
</feature>
<sequence>MADFIDHACGLETQFTEVALANQLARAKRIEERESAHECGECGDPIPEERRQKVPGCIYCTQCQSELERMTR</sequence>
<dbReference type="GO" id="GO:1900378">
    <property type="term" value="P:positive regulation of secondary metabolite biosynthetic process"/>
    <property type="evidence" value="ECO:0007669"/>
    <property type="project" value="TreeGrafter"/>
</dbReference>
<keyword evidence="7" id="KW-1185">Reference proteome</keyword>
<dbReference type="InterPro" id="IPR012783">
    <property type="entry name" value="Znf_C4_TraR"/>
</dbReference>
<keyword evidence="2" id="KW-0863">Zinc-finger</keyword>
<dbReference type="PROSITE" id="PS51128">
    <property type="entry name" value="ZF_DKSA_2"/>
    <property type="match status" value="1"/>
</dbReference>
<dbReference type="RefSeq" id="YP_009885066.1">
    <property type="nucleotide sequence ID" value="NC_049477.1"/>
</dbReference>
<dbReference type="GeneID" id="55814439"/>